<keyword evidence="2" id="KW-0858">Xylan degradation</keyword>
<evidence type="ECO:0000313" key="3">
    <source>
        <dbReference type="Proteomes" id="UP000554482"/>
    </source>
</evidence>
<dbReference type="PANTHER" id="PTHR34567:SF3">
    <property type="entry name" value="FK506-BINDING-LIKE PROTEIN"/>
    <property type="match status" value="1"/>
</dbReference>
<gene>
    <name evidence="2" type="ORF">FRX31_010436</name>
</gene>
<sequence length="461" mass="52347">MGDWRRNRSDSYNNYNQNYQSVPKSSARSQYRKPPALDSWQTDRHSWQPALPSWQPPIPSWEKSFVINVGKIPWKRFMYCQKGLDLYPDVYQWDDSAGADAFHNAKSRYWAEINGRPFDNSLPDPDMHIDQIDWNAEIDPELYKDLENAFVTPVEEVKDIEAGFVANSLYCSDQPIVPSGWGDEDDNSQANNKNASNNDNPWVSQSGWDDVPWGLRSLLKPVITFGCGDGEDDSIKAANNTVCNPSLQDGDKKTSIDNNPWEKNSGGWEGIPWGSSSQLNNTTNELGNLNCSRNNNNSWEGISGGWEGVPSSQENWNYSKKTSNNNNPWEGSAGGWEGVPWGPSSQVNNTTNEVENLNYSGNGGSWKGGNDNWRKRESEGQRMSRYKTTRYHGEDHQRNQGWKNNRGRRRVSFAHEHSPLEPLAPRQWNPIDTCGPTTTHHRPGNPENSWGWDKQVSNHIN</sequence>
<dbReference type="AlphaFoldDB" id="A0A7J6WT46"/>
<dbReference type="PANTHER" id="PTHR34567">
    <property type="entry name" value="FK506-BINDING-LIKE PROTEIN"/>
    <property type="match status" value="1"/>
</dbReference>
<dbReference type="GO" id="GO:0016798">
    <property type="term" value="F:hydrolase activity, acting on glycosyl bonds"/>
    <property type="evidence" value="ECO:0007669"/>
    <property type="project" value="UniProtKB-KW"/>
</dbReference>
<keyword evidence="2" id="KW-0624">Polysaccharide degradation</keyword>
<name>A0A7J6WT46_THATH</name>
<dbReference type="EMBL" id="JABWDY010011224">
    <property type="protein sequence ID" value="KAF5199978.1"/>
    <property type="molecule type" value="Genomic_DNA"/>
</dbReference>
<feature type="compositionally biased region" description="Low complexity" evidence="1">
    <location>
        <begin position="10"/>
        <end position="21"/>
    </location>
</feature>
<organism evidence="2 3">
    <name type="scientific">Thalictrum thalictroides</name>
    <name type="common">Rue-anemone</name>
    <name type="synonym">Anemone thalictroides</name>
    <dbReference type="NCBI Taxonomy" id="46969"/>
    <lineage>
        <taxon>Eukaryota</taxon>
        <taxon>Viridiplantae</taxon>
        <taxon>Streptophyta</taxon>
        <taxon>Embryophyta</taxon>
        <taxon>Tracheophyta</taxon>
        <taxon>Spermatophyta</taxon>
        <taxon>Magnoliopsida</taxon>
        <taxon>Ranunculales</taxon>
        <taxon>Ranunculaceae</taxon>
        <taxon>Thalictroideae</taxon>
        <taxon>Thalictrum</taxon>
    </lineage>
</organism>
<keyword evidence="3" id="KW-1185">Reference proteome</keyword>
<evidence type="ECO:0000313" key="2">
    <source>
        <dbReference type="EMBL" id="KAF5199978.1"/>
    </source>
</evidence>
<keyword evidence="2" id="KW-0119">Carbohydrate metabolism</keyword>
<feature type="compositionally biased region" description="Basic and acidic residues" evidence="1">
    <location>
        <begin position="372"/>
        <end position="382"/>
    </location>
</feature>
<dbReference type="OrthoDB" id="1899291at2759"/>
<dbReference type="Proteomes" id="UP000554482">
    <property type="component" value="Unassembled WGS sequence"/>
</dbReference>
<feature type="compositionally biased region" description="Polar residues" evidence="1">
    <location>
        <begin position="313"/>
        <end position="329"/>
    </location>
</feature>
<evidence type="ECO:0000256" key="1">
    <source>
        <dbReference type="SAM" id="MobiDB-lite"/>
    </source>
</evidence>
<proteinExistence type="predicted"/>
<feature type="region of interest" description="Disordered" evidence="1">
    <location>
        <begin position="1"/>
        <end position="42"/>
    </location>
</feature>
<keyword evidence="2" id="KW-0326">Glycosidase</keyword>
<feature type="region of interest" description="Disordered" evidence="1">
    <location>
        <begin position="249"/>
        <end position="280"/>
    </location>
</feature>
<feature type="region of interest" description="Disordered" evidence="1">
    <location>
        <begin position="313"/>
        <end position="338"/>
    </location>
</feature>
<keyword evidence="2" id="KW-0378">Hydrolase</keyword>
<accession>A0A7J6WT46</accession>
<feature type="compositionally biased region" description="Low complexity" evidence="1">
    <location>
        <begin position="188"/>
        <end position="200"/>
    </location>
</feature>
<dbReference type="GO" id="GO:0045493">
    <property type="term" value="P:xylan catabolic process"/>
    <property type="evidence" value="ECO:0007669"/>
    <property type="project" value="UniProtKB-KW"/>
</dbReference>
<feature type="region of interest" description="Disordered" evidence="1">
    <location>
        <begin position="177"/>
        <end position="205"/>
    </location>
</feature>
<reference evidence="2 3" key="1">
    <citation type="submission" date="2020-06" db="EMBL/GenBank/DDBJ databases">
        <title>Transcriptomic and genomic resources for Thalictrum thalictroides and T. hernandezii: Facilitating candidate gene discovery in an emerging model plant lineage.</title>
        <authorList>
            <person name="Arias T."/>
            <person name="Riano-Pachon D.M."/>
            <person name="Di Stilio V.S."/>
        </authorList>
    </citation>
    <scope>NUCLEOTIDE SEQUENCE [LARGE SCALE GENOMIC DNA]</scope>
    <source>
        <strain evidence="3">cv. WT478/WT964</strain>
        <tissue evidence="2">Leaves</tissue>
    </source>
</reference>
<feature type="region of interest" description="Disordered" evidence="1">
    <location>
        <begin position="355"/>
        <end position="461"/>
    </location>
</feature>
<comment type="caution">
    <text evidence="2">The sequence shown here is derived from an EMBL/GenBank/DDBJ whole genome shotgun (WGS) entry which is preliminary data.</text>
</comment>
<protein>
    <submittedName>
        <fullName evidence="2">Bifunctional endo-1,4-beta-xylanase XylA-like</fullName>
    </submittedName>
</protein>